<sequence>MWKSKTCEPAVIHAMVKNLKGAFLQIQQHLDSLLDYVQQNPRGTSTKVRVPATAGARGPLTPEEKARRRALDLCFYCGDPLHQISACPLRPPKPGTKCFHTPVPVKPVCTEPAPVKTTRLVVKTVPTKPKIATPATKPTKSSMGKLVPALQKKTSSPIKQAPKERPLSQPTPRRSRVNKPPAPKRVPAPREPESKATRLSAPRNLVTQEASSEESDQETPMQSAEPESDPEMPMEQESMDAEPAMPMEIEPGLHLMAGVARDPESSPLPPCCLYASPCPSDDSESEEEAADAGLDLLRQTARRTQGPPGQHKGYVGVARSVYCPAGMTHRTTVPCYHMGTDYRTPATKTISSAPCPRSAFIGALFMSPTVVRLPAKPKPQELETHPYVVELEVERKPEVAALQRAGSQDVAALQRAGSQDVAALQRAGSQDVAALQRAGSQDVAALQRAGSQDIAALQPAGVQEPCCTEVQVQEPCCTEVQEPCCTEVQEPCCTEVQEPCCTEVEVQEPCCTEVEVQEPCCTEVEVQEPCCTEVEVQEPCCTEVQFQEPCCTEVQVQEPCCTEVQVQEPCCTEVQVQEPCCTEVQVQEPCCTEVQVQEPCCTEVQVQEPCCTEVQAQTAATKTAFVDTDTAAATLPIPGKASPSSTVLVLVSTMAAQVNTLTQTIQDIQLNHKFLQSQVQVALARGHFPTPDLVATSNPIHLNEPAESSELSPPRGRQRRRKAKVAAAEPCSAMEVAAAEPCSAKEVAKVAAPPVFFKGAAPPVAEGAAPPHLVKGAAPPCHAKGAAPLYPAVTVETPISTTHCCQFPALAVPRRVWGFSKVDSPIPHSRKFGLYSGQPSQDTAHLGTTDATPDSAIRMDPYTVQGFMMDSSTARWLTFGRPEVDS</sequence>
<feature type="region of interest" description="Disordered" evidence="1">
    <location>
        <begin position="836"/>
        <end position="855"/>
    </location>
</feature>
<organism evidence="2 3">
    <name type="scientific">Leptobrachium leishanense</name>
    <name type="common">Leishan spiny toad</name>
    <dbReference type="NCBI Taxonomy" id="445787"/>
    <lineage>
        <taxon>Eukaryota</taxon>
        <taxon>Metazoa</taxon>
        <taxon>Chordata</taxon>
        <taxon>Craniata</taxon>
        <taxon>Vertebrata</taxon>
        <taxon>Euteleostomi</taxon>
        <taxon>Amphibia</taxon>
        <taxon>Batrachia</taxon>
        <taxon>Anura</taxon>
        <taxon>Pelobatoidea</taxon>
        <taxon>Megophryidae</taxon>
        <taxon>Leptobrachium</taxon>
    </lineage>
</organism>
<reference evidence="2" key="2">
    <citation type="submission" date="2025-09" db="UniProtKB">
        <authorList>
            <consortium name="Ensembl"/>
        </authorList>
    </citation>
    <scope>IDENTIFICATION</scope>
</reference>
<dbReference type="GeneTree" id="ENSGT01010000224580"/>
<reference evidence="2" key="1">
    <citation type="submission" date="2025-08" db="UniProtKB">
        <authorList>
            <consortium name="Ensembl"/>
        </authorList>
    </citation>
    <scope>IDENTIFICATION</scope>
</reference>
<dbReference type="Proteomes" id="UP000694569">
    <property type="component" value="Unplaced"/>
</dbReference>
<accession>A0A8C5R358</accession>
<keyword evidence="3" id="KW-1185">Reference proteome</keyword>
<dbReference type="Ensembl" id="ENSLLET00000048700.1">
    <property type="protein sequence ID" value="ENSLLEP00000046851.1"/>
    <property type="gene ID" value="ENSLLEG00000029657.1"/>
</dbReference>
<proteinExistence type="predicted"/>
<feature type="region of interest" description="Disordered" evidence="1">
    <location>
        <begin position="129"/>
        <end position="240"/>
    </location>
</feature>
<protein>
    <submittedName>
        <fullName evidence="2">Uncharacterized protein</fullName>
    </submittedName>
</protein>
<evidence type="ECO:0000313" key="3">
    <source>
        <dbReference type="Proteomes" id="UP000694569"/>
    </source>
</evidence>
<feature type="region of interest" description="Disordered" evidence="1">
    <location>
        <begin position="694"/>
        <end position="721"/>
    </location>
</feature>
<evidence type="ECO:0000256" key="1">
    <source>
        <dbReference type="SAM" id="MobiDB-lite"/>
    </source>
</evidence>
<dbReference type="OrthoDB" id="6162636at2759"/>
<evidence type="ECO:0000313" key="2">
    <source>
        <dbReference type="Ensembl" id="ENSLLEP00000046851.1"/>
    </source>
</evidence>
<name>A0A8C5R358_9ANUR</name>
<dbReference type="AlphaFoldDB" id="A0A8C5R358"/>
<feature type="compositionally biased region" description="Acidic residues" evidence="1">
    <location>
        <begin position="226"/>
        <end position="240"/>
    </location>
</feature>